<gene>
    <name evidence="2" type="ORF">GT003_16300</name>
</gene>
<protein>
    <recommendedName>
        <fullName evidence="4">PspA/IM30 family protein</fullName>
    </recommendedName>
</protein>
<evidence type="ECO:0000313" key="2">
    <source>
        <dbReference type="EMBL" id="NBC70565.1"/>
    </source>
</evidence>
<evidence type="ECO:0000313" key="3">
    <source>
        <dbReference type="Proteomes" id="UP000558113"/>
    </source>
</evidence>
<sequence length="187" mass="20506">MGLMGRIKGLFGSAEPSGSRGEPSFEAYLEAAGEKLRDYAVIISKLESELLNAKDRMRGLERQAAGFRASAEEAAARSDSVGARTWLEKEFETKKKLESSQVAARSMEAGLLETKARYAAFKQAVDEAGGKHDTLRLRKLTASSELEAGQAVSASRYEAELARLTQGKSDDLDEEIAKLMRERKTEQ</sequence>
<dbReference type="AlphaFoldDB" id="A0A7X4YQA1"/>
<comment type="caution">
    <text evidence="2">The sequence shown here is derived from an EMBL/GenBank/DDBJ whole genome shotgun (WGS) entry which is preliminary data.</text>
</comment>
<dbReference type="Proteomes" id="UP000558113">
    <property type="component" value="Unassembled WGS sequence"/>
</dbReference>
<proteinExistence type="predicted"/>
<dbReference type="OrthoDB" id="2618426at2"/>
<keyword evidence="3" id="KW-1185">Reference proteome</keyword>
<evidence type="ECO:0008006" key="4">
    <source>
        <dbReference type="Google" id="ProtNLM"/>
    </source>
</evidence>
<dbReference type="EMBL" id="JAAAMU010000007">
    <property type="protein sequence ID" value="NBC70565.1"/>
    <property type="molecule type" value="Genomic_DNA"/>
</dbReference>
<reference evidence="2 3" key="1">
    <citation type="submission" date="2020-01" db="EMBL/GenBank/DDBJ databases">
        <title>Paenibacillus soybeanensis sp. nov. isolated from the nodules of soybean (Glycine max(L.) Merr).</title>
        <authorList>
            <person name="Wang H."/>
        </authorList>
    </citation>
    <scope>NUCLEOTIDE SEQUENCE [LARGE SCALE GENOMIC DNA]</scope>
    <source>
        <strain evidence="2 3">DSM 23054</strain>
    </source>
</reference>
<name>A0A7X4YQA1_9BACL</name>
<organism evidence="2 3">
    <name type="scientific">Paenibacillus sacheonensis</name>
    <dbReference type="NCBI Taxonomy" id="742054"/>
    <lineage>
        <taxon>Bacteria</taxon>
        <taxon>Bacillati</taxon>
        <taxon>Bacillota</taxon>
        <taxon>Bacilli</taxon>
        <taxon>Bacillales</taxon>
        <taxon>Paenibacillaceae</taxon>
        <taxon>Paenibacillus</taxon>
    </lineage>
</organism>
<accession>A0A7X4YQA1</accession>
<dbReference type="RefSeq" id="WP_161699623.1">
    <property type="nucleotide sequence ID" value="NZ_JAAAMU010000007.1"/>
</dbReference>
<feature type="region of interest" description="Disordered" evidence="1">
    <location>
        <begin position="1"/>
        <end position="23"/>
    </location>
</feature>
<evidence type="ECO:0000256" key="1">
    <source>
        <dbReference type="SAM" id="MobiDB-lite"/>
    </source>
</evidence>